<evidence type="ECO:0000256" key="4">
    <source>
        <dbReference type="ARBA" id="ARBA00022840"/>
    </source>
</evidence>
<feature type="region of interest" description="Disordered" evidence="6">
    <location>
        <begin position="1347"/>
        <end position="1366"/>
    </location>
</feature>
<dbReference type="Pfam" id="PF00271">
    <property type="entry name" value="Helicase_C"/>
    <property type="match status" value="1"/>
</dbReference>
<feature type="region of interest" description="Disordered" evidence="6">
    <location>
        <begin position="2695"/>
        <end position="2724"/>
    </location>
</feature>
<keyword evidence="3" id="KW-0378">Hydrolase</keyword>
<evidence type="ECO:0000259" key="8">
    <source>
        <dbReference type="PROSITE" id="PS51194"/>
    </source>
</evidence>
<feature type="compositionally biased region" description="Acidic residues" evidence="6">
    <location>
        <begin position="1348"/>
        <end position="1357"/>
    </location>
</feature>
<keyword evidence="4" id="KW-0067">ATP-binding</keyword>
<dbReference type="GO" id="GO:0003682">
    <property type="term" value="F:chromatin binding"/>
    <property type="evidence" value="ECO:0007669"/>
    <property type="project" value="TreeGrafter"/>
</dbReference>
<dbReference type="GO" id="GO:0005524">
    <property type="term" value="F:ATP binding"/>
    <property type="evidence" value="ECO:0007669"/>
    <property type="project" value="InterPro"/>
</dbReference>
<dbReference type="GO" id="GO:0016887">
    <property type="term" value="F:ATP hydrolysis activity"/>
    <property type="evidence" value="ECO:0007669"/>
    <property type="project" value="TreeGrafter"/>
</dbReference>
<organism evidence="9 10">
    <name type="scientific">Edhazardia aedis (strain USNM 41457)</name>
    <name type="common">Microsporidian parasite</name>
    <dbReference type="NCBI Taxonomy" id="1003232"/>
    <lineage>
        <taxon>Eukaryota</taxon>
        <taxon>Fungi</taxon>
        <taxon>Fungi incertae sedis</taxon>
        <taxon>Microsporidia</taxon>
        <taxon>Edhazardia</taxon>
    </lineage>
</organism>
<dbReference type="InParanoid" id="J9DCB7"/>
<dbReference type="Proteomes" id="UP000003163">
    <property type="component" value="Unassembled WGS sequence"/>
</dbReference>
<evidence type="ECO:0000256" key="2">
    <source>
        <dbReference type="ARBA" id="ARBA00022741"/>
    </source>
</evidence>
<dbReference type="InterPro" id="IPR000330">
    <property type="entry name" value="SNF2_N"/>
</dbReference>
<evidence type="ECO:0000313" key="10">
    <source>
        <dbReference type="Proteomes" id="UP000003163"/>
    </source>
</evidence>
<evidence type="ECO:0000259" key="7">
    <source>
        <dbReference type="PROSITE" id="PS51192"/>
    </source>
</evidence>
<feature type="region of interest" description="Disordered" evidence="6">
    <location>
        <begin position="2325"/>
        <end position="2350"/>
    </location>
</feature>
<dbReference type="InterPro" id="IPR049730">
    <property type="entry name" value="SNF2/RAD54-like_C"/>
</dbReference>
<feature type="compositionally biased region" description="Polar residues" evidence="6">
    <location>
        <begin position="746"/>
        <end position="762"/>
    </location>
</feature>
<feature type="compositionally biased region" description="Polar residues" evidence="6">
    <location>
        <begin position="2338"/>
        <end position="2350"/>
    </location>
</feature>
<evidence type="ECO:0000313" key="9">
    <source>
        <dbReference type="EMBL" id="EJW05386.1"/>
    </source>
</evidence>
<dbReference type="InterPro" id="IPR038718">
    <property type="entry name" value="SNF2-like_sf"/>
</dbReference>
<feature type="compositionally biased region" description="Polar residues" evidence="6">
    <location>
        <begin position="225"/>
        <end position="234"/>
    </location>
</feature>
<dbReference type="PANTHER" id="PTHR45623:SF11">
    <property type="entry name" value="KISMET, ISOFORM C"/>
    <property type="match status" value="1"/>
</dbReference>
<dbReference type="VEuPathDB" id="MicrosporidiaDB:EDEG_00050"/>
<feature type="region of interest" description="Disordered" evidence="6">
    <location>
        <begin position="1168"/>
        <end position="1245"/>
    </location>
</feature>
<dbReference type="GO" id="GO:0010468">
    <property type="term" value="P:regulation of gene expression"/>
    <property type="evidence" value="ECO:0007669"/>
    <property type="project" value="TreeGrafter"/>
</dbReference>
<dbReference type="GO" id="GO:0005634">
    <property type="term" value="C:nucleus"/>
    <property type="evidence" value="ECO:0007669"/>
    <property type="project" value="UniProtKB-SubCell"/>
</dbReference>
<dbReference type="HOGENOM" id="CLU_226093_0_0_1"/>
<feature type="compositionally biased region" description="Polar residues" evidence="6">
    <location>
        <begin position="1447"/>
        <end position="1464"/>
    </location>
</feature>
<feature type="compositionally biased region" description="Polar residues" evidence="6">
    <location>
        <begin position="1168"/>
        <end position="1179"/>
    </location>
</feature>
<dbReference type="GO" id="GO:0140658">
    <property type="term" value="F:ATP-dependent chromatin remodeler activity"/>
    <property type="evidence" value="ECO:0007669"/>
    <property type="project" value="TreeGrafter"/>
</dbReference>
<dbReference type="InterPro" id="IPR014001">
    <property type="entry name" value="Helicase_ATP-bd"/>
</dbReference>
<feature type="region of interest" description="Disordered" evidence="6">
    <location>
        <begin position="746"/>
        <end position="792"/>
    </location>
</feature>
<feature type="region of interest" description="Disordered" evidence="6">
    <location>
        <begin position="1"/>
        <end position="20"/>
    </location>
</feature>
<dbReference type="InterPro" id="IPR001650">
    <property type="entry name" value="Helicase_C-like"/>
</dbReference>
<dbReference type="PANTHER" id="PTHR45623">
    <property type="entry name" value="CHROMODOMAIN-HELICASE-DNA-BINDING PROTEIN 3-RELATED-RELATED"/>
    <property type="match status" value="1"/>
</dbReference>
<dbReference type="SMART" id="SM00490">
    <property type="entry name" value="HELICc"/>
    <property type="match status" value="1"/>
</dbReference>
<feature type="compositionally biased region" description="Polar residues" evidence="6">
    <location>
        <begin position="242"/>
        <end position="251"/>
    </location>
</feature>
<feature type="region of interest" description="Disordered" evidence="6">
    <location>
        <begin position="1435"/>
        <end position="1505"/>
    </location>
</feature>
<protein>
    <recommendedName>
        <fullName evidence="11">Helicase ATP-binding domain-containing protein</fullName>
    </recommendedName>
</protein>
<evidence type="ECO:0000256" key="5">
    <source>
        <dbReference type="ARBA" id="ARBA00023242"/>
    </source>
</evidence>
<sequence length="3003" mass="343432">MANNFFNDNEEHKKKERRPNFEGEVIDTKIDEVDEGCDFFSKNIAVEKNKNEETKNSYEKQVLRNCEVNELKTDENVLTDNKENNYIQPQNIEKSSGIDLTKDVLFDSKERAVEQEFSKLYEANKMSETEHKINLRGNIMDSAIQEKIHVGNIGNNTNIEGASETLKRNNQSMLRNQEKACSETRNFDSCQKEDFKDFDDRKKVKTNFKNEFIHVSIADNSKNVEFSSESNGISGTRFEQKNFATNSNIKNNENKERNSQMNLETCENYNNEDTSNIKDKMEEQSNSNIGMFESNQYNANKMHNMGEYNLENGSNHGKTNVNHSNLQNISKDDVYFTSNTKNRYNVDKENNSEYNIHSNDKNNSNMILNKQKINFDKSKESINTGNPININEHLRMSQNNSVNNSSYVSETTNIGSVSSQTNLSQVCFNNPNINRGNYSNISKVNETNKASQRIQSNPNIISNQSAVTNLSENVNLSLGSNGKYHDLQQQRQVNYIRPDENQQYKSYLNPNLNNYHTESLEYQNRAINCRKPQQIVGGPANSIYGGQYNTGMKPITFNQQQYEIQMQNRYRNANGNTYNINKNLKPDVPFHAPKNITSPNSVQFNHENYYNANNANSSIQTQKAQSGSIPINVKSTTNSDNFKNQFGMSEYEDNEARGSYELRNQSLKQPKTINMNSGVNLGEKTINDFQFHLQTNCNEPNQKLHPNYRSSYEDFNKSNMADKNSKFNHNPNITFQGNIKKTNSQITNDSQKMSGNNFSGEQTNKEDQNSGATQPKTSIITTSNSTQNHPRASEYENRMNNHNEANNVIYNSEVEIGNHGGVTNTGASGRYEHGNFNGIDVSKSHVENTHKQNTSDSSIRVFNDTNNSAKAMAIPASNGQSVVKNGSANMSSISTPGMKAFNAQSQEIKKPRSQHEQNMHSSNSMYMHNPSSDFNSNRGLSSYHSGNYNDPRRNIPNQNNIPGHTNTAQNFNITSGYPSYLTNLHENQLQNPNIPRKNPNIANIRHSSEFNTGYMCNNMVDRNLDGYPHNVDVSVQHKKPIGNISNRGDYPQPTNMQERLHPNNNFYPSNQYRVDAYGKMCNQNIGHVRKPLNMAGHPNYENSYTNSHLLNGMIYPPGNYNRYVPNDSQMHYYNQPRMVPYSNTLQFQGHNPNQSFSAESQYTNIDVSKSTKGDSSMLYNESAETKNSSDTSNSSTMSDTESSSDDVPKRRGRPRKTKNIVQMPYNPMIKSPLGSHYQPPPHINARRNYNPSSYDAIFNTGNLHPEAFHNGPAPSGFSGYMTPYSNLPYHNRANPMSMYNPNINGVMMSANKMPVVGRPKKEKPAKKDIPLPKKRKSAVTYIPREIDEKLDESEEAPPEEKDPIEKLIKREGDTFLVKFRNKSYIHCDYVPISEITATRAGAIKVKRFKVNQEIKPDQIRVEKILHEDYEDVEIPLDDDISEEESAQDSTPAENRCIESNNPSNGKEADKGDIKAVDPMIMPDSNADVNSDPQTQPVIDTENKNSCNLNSVNKLEASDKIETKPFNDLGGKKGDSATELDTKDVKIKDVDAGAMQVVRKRIFLIKWKALYYEYSTFEYEDKVMHLEGFEDELKKYRARIQRPMIAPIDYRPLKEHFIENFTFKNNNKLRPYQLEGLNWLLNRWLFRQSCIMADEMGLGKTVQSVTFINTLHTRYSAGPCLVVAPLSTIPHWVREFENWSDLRVTVYHGGIAARDIINTYEINGVPRRTCPELENEVGASSNLSHNSNINLNERSRPFIPGSKRSPYYFDVIITTYEMIMSGLKHLENIEFYVGIFDEAHRLKNNTSKAAVALKSVYFNHKVLLSGTPLQNNLTELWSLLNFIDPEKFDNPQYFLEEYKMEKSEDVERLQLLLKPLMLRRLKDDVENIPVKEETIIEVELTMIQKKLYRAILEKNLEFLAKGNTHPNLLNAMMELRKCCIHPFLIKNAEEKIIAEYINKRKAIFESGDGNMHIHHARNLILGKNFYSKDTNANTDENNAITADVIDDMEINLSKDVDHSIFQGVTNEEYYKVMIQSSGKLVLIDKLLAKLHGKHKVLIFSQMTKCLDLLSEYLSFRQYKYERIDGGVKTEHRQAAIDRFSEPNSDSFVFLLCTRAGGVGINLTAADTVIIFDSDWNPQNDLQAQARCHRIGQRNEVKIYRLITRNTYEREMFDKASMKLGLDKAILQKTSYDKKQRKKNEIEELLKKGAYGVLMEADDVNKKFCEEDIDSILERRTQIVKHSDKGNVFSKATFQVAEDFDDPDFWSNLLSKKKSEHDENIIRKNIRKLAKIHINWSEVDEKIKDLEKKLTAYSEITENEIKEFTPENTSMSLEPKKSCDLNSNVESQGTTNEDLEKPINVTLKNENLSHNETDKSESIDVENKTDIENEKSETVIFENEIVDSKINEKVDNDIKKTVDTGSADIKNTQGANSLNSNKIDEDSLKNIASCDGIEPTESQNSKLETDSSSIISVVSANENAHLFIFLNVLKKGINSLSTIKNIKNVHKYLCQCTKFAIDHIESKQQDDFKLKIETLLKEDYNKKYFNTYSDIYKKYAEAFLLRIQFVFILNFLVRQNQSIHTGIVNIERQRGFSIEDDKRIVNWTLQNGYDNYFSGANDVFKGKHNDDLNFRLRKIVLGLLKKNEKESKDDIIKNILQTFGGVNEHNEENIRMFIAQYYGIQLSDTFKDEKFVLSNNETPANSSNKTEEINNISMDNNKNANSSGEKEITIKRDGPILKFTAVKTQKNSEKNAAEISENNTEAQTQNFANENDLNILDREKVGEESNVTKKDDSAVISVDEISVSSKTLEKECISEFVEEDKSQNNLETTINPEEKIKSDPTTQNIIGEPLTETKSSDNLVITKERRNKRRKKNKDTLNDVAENDKNDSIDQNKKLNGSTLENPTIENILKMCREKVEDLKKGKKKRGTNESQILRKILLFERLKSVNDIPPLKKLNRKWSIEKDKELKDDVLKNGISLEVAEKYGLSIDQVEKRIDEIIDNNDLD</sequence>
<comment type="subcellular location">
    <subcellularLocation>
        <location evidence="1">Nucleus</location>
    </subcellularLocation>
</comment>
<feature type="compositionally biased region" description="Basic and acidic residues" evidence="6">
    <location>
        <begin position="1466"/>
        <end position="1475"/>
    </location>
</feature>
<evidence type="ECO:0008006" key="11">
    <source>
        <dbReference type="Google" id="ProtNLM"/>
    </source>
</evidence>
<feature type="compositionally biased region" description="Basic and acidic residues" evidence="6">
    <location>
        <begin position="2872"/>
        <end position="2891"/>
    </location>
</feature>
<feature type="region of interest" description="Disordered" evidence="6">
    <location>
        <begin position="904"/>
        <end position="958"/>
    </location>
</feature>
<dbReference type="OrthoDB" id="5857104at2759"/>
<evidence type="ECO:0000256" key="1">
    <source>
        <dbReference type="ARBA" id="ARBA00004123"/>
    </source>
</evidence>
<dbReference type="Gene3D" id="3.40.50.10810">
    <property type="entry name" value="Tandem AAA-ATPase domain"/>
    <property type="match status" value="1"/>
</dbReference>
<accession>J9DCB7</accession>
<reference evidence="9 10" key="1">
    <citation type="submission" date="2011-08" db="EMBL/GenBank/DDBJ databases">
        <authorList>
            <person name="Liu Z.J."/>
            <person name="Shi F.L."/>
            <person name="Lu J.Q."/>
            <person name="Li M."/>
            <person name="Wang Z.L."/>
        </authorList>
    </citation>
    <scope>NUCLEOTIDE SEQUENCE [LARGE SCALE GENOMIC DNA]</scope>
    <source>
        <strain evidence="9 10">USNM 41457</strain>
    </source>
</reference>
<proteinExistence type="predicted"/>
<evidence type="ECO:0000256" key="3">
    <source>
        <dbReference type="ARBA" id="ARBA00022801"/>
    </source>
</evidence>
<feature type="compositionally biased region" description="Polar residues" evidence="6">
    <location>
        <begin position="1486"/>
        <end position="1505"/>
    </location>
</feature>
<feature type="compositionally biased region" description="Polar residues" evidence="6">
    <location>
        <begin position="2754"/>
        <end position="2770"/>
    </location>
</feature>
<dbReference type="Pfam" id="PF00176">
    <property type="entry name" value="SNF2-rel_dom"/>
    <property type="match status" value="1"/>
</dbReference>
<feature type="compositionally biased region" description="Polar residues" evidence="6">
    <location>
        <begin position="2695"/>
        <end position="2721"/>
    </location>
</feature>
<feature type="compositionally biased region" description="Low complexity" evidence="6">
    <location>
        <begin position="1185"/>
        <end position="1201"/>
    </location>
</feature>
<feature type="compositionally biased region" description="Polar residues" evidence="6">
    <location>
        <begin position="919"/>
        <end position="948"/>
    </location>
</feature>
<dbReference type="GO" id="GO:0042393">
    <property type="term" value="F:histone binding"/>
    <property type="evidence" value="ECO:0007669"/>
    <property type="project" value="TreeGrafter"/>
</dbReference>
<feature type="domain" description="Helicase C-terminal" evidence="8">
    <location>
        <begin position="2041"/>
        <end position="2219"/>
    </location>
</feature>
<keyword evidence="2" id="KW-0547">Nucleotide-binding</keyword>
<feature type="compositionally biased region" description="Acidic residues" evidence="6">
    <location>
        <begin position="1435"/>
        <end position="1446"/>
    </location>
</feature>
<keyword evidence="5" id="KW-0539">Nucleus</keyword>
<feature type="region of interest" description="Disordered" evidence="6">
    <location>
        <begin position="2817"/>
        <end position="2896"/>
    </location>
</feature>
<reference evidence="10" key="2">
    <citation type="submission" date="2015-07" db="EMBL/GenBank/DDBJ databases">
        <title>Contrasting host-pathogen interactions and genome evolution in two generalist and specialist microsporidian pathogens of mosquitoes.</title>
        <authorList>
            <consortium name="The Broad Institute Genomics Platform"/>
            <consortium name="The Broad Institute Genome Sequencing Center for Infectious Disease"/>
            <person name="Cuomo C.A."/>
            <person name="Sanscrainte N.D."/>
            <person name="Goldberg J.M."/>
            <person name="Heiman D."/>
            <person name="Young S."/>
            <person name="Zeng Q."/>
            <person name="Becnel J.J."/>
            <person name="Birren B.W."/>
        </authorList>
    </citation>
    <scope>NUCLEOTIDE SEQUENCE [LARGE SCALE GENOMIC DNA]</scope>
    <source>
        <strain evidence="10">USNM 41457</strain>
    </source>
</reference>
<dbReference type="GO" id="GO:0000785">
    <property type="term" value="C:chromatin"/>
    <property type="evidence" value="ECO:0007669"/>
    <property type="project" value="TreeGrafter"/>
</dbReference>
<dbReference type="InterPro" id="IPR027417">
    <property type="entry name" value="P-loop_NTPase"/>
</dbReference>
<feature type="region of interest" description="Disordered" evidence="6">
    <location>
        <begin position="225"/>
        <end position="262"/>
    </location>
</feature>
<dbReference type="CDD" id="cd18793">
    <property type="entry name" value="SF2_C_SNF"/>
    <property type="match status" value="1"/>
</dbReference>
<name>J9DCB7_EDHAE</name>
<comment type="caution">
    <text evidence="9">The sequence shown here is derived from an EMBL/GenBank/DDBJ whole genome shotgun (WGS) entry which is preliminary data.</text>
</comment>
<dbReference type="PROSITE" id="PS51194">
    <property type="entry name" value="HELICASE_CTER"/>
    <property type="match status" value="1"/>
</dbReference>
<dbReference type="EMBL" id="AFBI03000001">
    <property type="protein sequence ID" value="EJW05386.1"/>
    <property type="molecule type" value="Genomic_DNA"/>
</dbReference>
<dbReference type="SUPFAM" id="SSF52540">
    <property type="entry name" value="P-loop containing nucleoside triphosphate hydrolases"/>
    <property type="match status" value="2"/>
</dbReference>
<feature type="domain" description="Helicase ATP-binding" evidence="7">
    <location>
        <begin position="1640"/>
        <end position="1845"/>
    </location>
</feature>
<dbReference type="STRING" id="1003232.J9DCB7"/>
<keyword evidence="10" id="KW-1185">Reference proteome</keyword>
<dbReference type="Gene3D" id="2.40.50.40">
    <property type="match status" value="1"/>
</dbReference>
<feature type="compositionally biased region" description="Basic and acidic residues" evidence="6">
    <location>
        <begin position="9"/>
        <end position="20"/>
    </location>
</feature>
<feature type="compositionally biased region" description="Basic and acidic residues" evidence="6">
    <location>
        <begin position="907"/>
        <end position="918"/>
    </location>
</feature>
<evidence type="ECO:0000256" key="6">
    <source>
        <dbReference type="SAM" id="MobiDB-lite"/>
    </source>
</evidence>
<dbReference type="SMART" id="SM00487">
    <property type="entry name" value="DEXDc"/>
    <property type="match status" value="1"/>
</dbReference>
<feature type="compositionally biased region" description="Low complexity" evidence="6">
    <location>
        <begin position="777"/>
        <end position="786"/>
    </location>
</feature>
<dbReference type="PROSITE" id="PS51192">
    <property type="entry name" value="HELICASE_ATP_BIND_1"/>
    <property type="match status" value="1"/>
</dbReference>
<dbReference type="Gene3D" id="3.40.50.300">
    <property type="entry name" value="P-loop containing nucleotide triphosphate hydrolases"/>
    <property type="match status" value="2"/>
</dbReference>
<dbReference type="GO" id="GO:0003677">
    <property type="term" value="F:DNA binding"/>
    <property type="evidence" value="ECO:0007669"/>
    <property type="project" value="TreeGrafter"/>
</dbReference>
<feature type="region of interest" description="Disordered" evidence="6">
    <location>
        <begin position="2745"/>
        <end position="2770"/>
    </location>
</feature>
<gene>
    <name evidence="9" type="ORF">EDEG_00050</name>
</gene>